<organism evidence="2 3">
    <name type="scientific">Iphiclides podalirius</name>
    <name type="common">scarce swallowtail</name>
    <dbReference type="NCBI Taxonomy" id="110791"/>
    <lineage>
        <taxon>Eukaryota</taxon>
        <taxon>Metazoa</taxon>
        <taxon>Ecdysozoa</taxon>
        <taxon>Arthropoda</taxon>
        <taxon>Hexapoda</taxon>
        <taxon>Insecta</taxon>
        <taxon>Pterygota</taxon>
        <taxon>Neoptera</taxon>
        <taxon>Endopterygota</taxon>
        <taxon>Lepidoptera</taxon>
        <taxon>Glossata</taxon>
        <taxon>Ditrysia</taxon>
        <taxon>Papilionoidea</taxon>
        <taxon>Papilionidae</taxon>
        <taxon>Papilioninae</taxon>
        <taxon>Iphiclides</taxon>
    </lineage>
</organism>
<sequence>MHERIHSYGTASGGALDNFARRTPDEKNSTDITAHNSKTLKGRDRIVNNAVANCIVGIFAAAEQTVGAITLQDYRSALHTPRRLAEERNNICSTLPVKTTRMA</sequence>
<accession>A0ABN8IZ84</accession>
<feature type="compositionally biased region" description="Basic and acidic residues" evidence="1">
    <location>
        <begin position="19"/>
        <end position="29"/>
    </location>
</feature>
<proteinExistence type="predicted"/>
<evidence type="ECO:0000313" key="3">
    <source>
        <dbReference type="Proteomes" id="UP000837857"/>
    </source>
</evidence>
<evidence type="ECO:0000256" key="1">
    <source>
        <dbReference type="SAM" id="MobiDB-lite"/>
    </source>
</evidence>
<dbReference type="EMBL" id="OW152818">
    <property type="protein sequence ID" value="CAH2071863.1"/>
    <property type="molecule type" value="Genomic_DNA"/>
</dbReference>
<reference evidence="2" key="1">
    <citation type="submission" date="2022-03" db="EMBL/GenBank/DDBJ databases">
        <authorList>
            <person name="Martin H S."/>
        </authorList>
    </citation>
    <scope>NUCLEOTIDE SEQUENCE</scope>
</reference>
<name>A0ABN8IZ84_9NEOP</name>
<evidence type="ECO:0000313" key="2">
    <source>
        <dbReference type="EMBL" id="CAH2071863.1"/>
    </source>
</evidence>
<keyword evidence="3" id="KW-1185">Reference proteome</keyword>
<dbReference type="Proteomes" id="UP000837857">
    <property type="component" value="Chromosome 6"/>
</dbReference>
<feature type="non-terminal residue" evidence="2">
    <location>
        <position position="103"/>
    </location>
</feature>
<feature type="region of interest" description="Disordered" evidence="1">
    <location>
        <begin position="1"/>
        <end position="36"/>
    </location>
</feature>
<protein>
    <submittedName>
        <fullName evidence="2">Uncharacterized protein</fullName>
    </submittedName>
</protein>
<gene>
    <name evidence="2" type="ORF">IPOD504_LOCUS15303</name>
</gene>